<reference evidence="1 2" key="1">
    <citation type="journal article" date="2016" name="Front. Microbiol.">
        <title>Genome and transcriptome sequences reveal the specific parasitism of the nematophagous Purpureocillium lilacinum 36-1.</title>
        <authorList>
            <person name="Xie J."/>
            <person name="Li S."/>
            <person name="Mo C."/>
            <person name="Xiao X."/>
            <person name="Peng D."/>
            <person name="Wang G."/>
            <person name="Xiao Y."/>
        </authorList>
    </citation>
    <scope>NUCLEOTIDE SEQUENCE [LARGE SCALE GENOMIC DNA]</scope>
    <source>
        <strain evidence="1 2">36-1</strain>
    </source>
</reference>
<evidence type="ECO:0000313" key="1">
    <source>
        <dbReference type="EMBL" id="PWI76683.1"/>
    </source>
</evidence>
<name>A0A2U3EQA9_PURLI</name>
<dbReference type="SUPFAM" id="SSF81383">
    <property type="entry name" value="F-box domain"/>
    <property type="match status" value="1"/>
</dbReference>
<proteinExistence type="predicted"/>
<dbReference type="EMBL" id="LCWV01000001">
    <property type="protein sequence ID" value="PWI76683.1"/>
    <property type="molecule type" value="Genomic_DNA"/>
</dbReference>
<dbReference type="Gene3D" id="3.80.10.10">
    <property type="entry name" value="Ribonuclease Inhibitor"/>
    <property type="match status" value="1"/>
</dbReference>
<dbReference type="InterPro" id="IPR036047">
    <property type="entry name" value="F-box-like_dom_sf"/>
</dbReference>
<accession>A0A2U3EQA9</accession>
<dbReference type="Proteomes" id="UP000245956">
    <property type="component" value="Unassembled WGS sequence"/>
</dbReference>
<protein>
    <recommendedName>
        <fullName evidence="3">F-box domain-containing protein</fullName>
    </recommendedName>
</protein>
<sequence length="581" mass="66195">MLSTSGPPHPRLPQLPSGHHLTAASVTTCGQQAATQQMSSRQVSHNHQLSTPAGQPLAKLSLEILSLVLEQLRYIDYRSLFLLRLVCRHFHSLATPAAYHTIELNDALLRPNAERVYPGALDHVARFTRHVVIRSDLNPQGVKRVLSATRRLSSIRWRYISQRNRLPRLWLPSDILNSARINADGTKITIEDLPLGGAQHDLDESYFDATLTRHLVSLKLSISDPPLTTRPDSLKRLIMQCPHLQTLHYEDLGIGTSFSFLEAERMPPVDDLVLKSYNWNHSPEEVAKHWDFSSIQSLKLVNMPVSNFLNSIYLPDFTSLHTLKVEDYGGHLQDMRPSATRRLHDLVKHHVQALETLDITCHTQIFGIDAIRKHGNTLRVLRFRDHVGFEDDGKPCPTLGVEDLVLLGARMLFMHTLELDMDEAMCNPHDFLGVLCSFHSLHTLTLHVQTRIRPSQRVDPSTDPDYEAALETFNYLVGLRKQKRPHVPWRCVTINVGGWRRAMVRRLGYEWKRRNEQGVFAERCFVLEKEVGDGRYGIREEQASESPRSAGIFVFRHIAASENNPKRLLEAYDLPTDPVVH</sequence>
<comment type="caution">
    <text evidence="1">The sequence shown here is derived from an EMBL/GenBank/DDBJ whole genome shotgun (WGS) entry which is preliminary data.</text>
</comment>
<dbReference type="CDD" id="cd09917">
    <property type="entry name" value="F-box_SF"/>
    <property type="match status" value="1"/>
</dbReference>
<dbReference type="AlphaFoldDB" id="A0A2U3EQA9"/>
<evidence type="ECO:0008006" key="3">
    <source>
        <dbReference type="Google" id="ProtNLM"/>
    </source>
</evidence>
<evidence type="ECO:0000313" key="2">
    <source>
        <dbReference type="Proteomes" id="UP000245956"/>
    </source>
</evidence>
<dbReference type="InterPro" id="IPR032675">
    <property type="entry name" value="LRR_dom_sf"/>
</dbReference>
<gene>
    <name evidence="1" type="ORF">PCL_03877</name>
</gene>
<organism evidence="1 2">
    <name type="scientific">Purpureocillium lilacinum</name>
    <name type="common">Paecilomyces lilacinus</name>
    <dbReference type="NCBI Taxonomy" id="33203"/>
    <lineage>
        <taxon>Eukaryota</taxon>
        <taxon>Fungi</taxon>
        <taxon>Dikarya</taxon>
        <taxon>Ascomycota</taxon>
        <taxon>Pezizomycotina</taxon>
        <taxon>Sordariomycetes</taxon>
        <taxon>Hypocreomycetidae</taxon>
        <taxon>Hypocreales</taxon>
        <taxon>Ophiocordycipitaceae</taxon>
        <taxon>Purpureocillium</taxon>
    </lineage>
</organism>